<proteinExistence type="predicted"/>
<evidence type="ECO:0000313" key="2">
    <source>
        <dbReference type="Proteomes" id="UP000729402"/>
    </source>
</evidence>
<keyword evidence="2" id="KW-1185">Reference proteome</keyword>
<reference evidence="1" key="1">
    <citation type="journal article" date="2021" name="bioRxiv">
        <title>Whole Genome Assembly and Annotation of Northern Wild Rice, Zizania palustris L., Supports a Whole Genome Duplication in the Zizania Genus.</title>
        <authorList>
            <person name="Haas M."/>
            <person name="Kono T."/>
            <person name="Macchietto M."/>
            <person name="Millas R."/>
            <person name="McGilp L."/>
            <person name="Shao M."/>
            <person name="Duquette J."/>
            <person name="Hirsch C.N."/>
            <person name="Kimball J."/>
        </authorList>
    </citation>
    <scope>NUCLEOTIDE SEQUENCE</scope>
    <source>
        <tissue evidence="1">Fresh leaf tissue</tissue>
    </source>
</reference>
<dbReference type="Proteomes" id="UP000729402">
    <property type="component" value="Unassembled WGS sequence"/>
</dbReference>
<sequence>MWVRRSDQVVGVAQVGVSVGPAGHRPAGQARAVALWRYSSPVLAWALLLRLVYLDYAEILSNIYASFGHTCRQDERMSPWARHVRYYSQIPLQGVWGCSEIIHKVAGETGQIGSA</sequence>
<dbReference type="EMBL" id="JAAALK010000289">
    <property type="protein sequence ID" value="KAG8051264.1"/>
    <property type="molecule type" value="Genomic_DNA"/>
</dbReference>
<gene>
    <name evidence="1" type="ORF">GUJ93_ZPchr0009g1740</name>
</gene>
<comment type="caution">
    <text evidence="1">The sequence shown here is derived from an EMBL/GenBank/DDBJ whole genome shotgun (WGS) entry which is preliminary data.</text>
</comment>
<accession>A0A8J5S6Z5</accession>
<dbReference type="AlphaFoldDB" id="A0A8J5S6Z5"/>
<evidence type="ECO:0000313" key="1">
    <source>
        <dbReference type="EMBL" id="KAG8051264.1"/>
    </source>
</evidence>
<organism evidence="1 2">
    <name type="scientific">Zizania palustris</name>
    <name type="common">Northern wild rice</name>
    <dbReference type="NCBI Taxonomy" id="103762"/>
    <lineage>
        <taxon>Eukaryota</taxon>
        <taxon>Viridiplantae</taxon>
        <taxon>Streptophyta</taxon>
        <taxon>Embryophyta</taxon>
        <taxon>Tracheophyta</taxon>
        <taxon>Spermatophyta</taxon>
        <taxon>Magnoliopsida</taxon>
        <taxon>Liliopsida</taxon>
        <taxon>Poales</taxon>
        <taxon>Poaceae</taxon>
        <taxon>BOP clade</taxon>
        <taxon>Oryzoideae</taxon>
        <taxon>Oryzeae</taxon>
        <taxon>Zizaniinae</taxon>
        <taxon>Zizania</taxon>
    </lineage>
</organism>
<protein>
    <submittedName>
        <fullName evidence="1">Uncharacterized protein</fullName>
    </submittedName>
</protein>
<reference evidence="1" key="2">
    <citation type="submission" date="2021-02" db="EMBL/GenBank/DDBJ databases">
        <authorList>
            <person name="Kimball J.A."/>
            <person name="Haas M.W."/>
            <person name="Macchietto M."/>
            <person name="Kono T."/>
            <person name="Duquette J."/>
            <person name="Shao M."/>
        </authorList>
    </citation>
    <scope>NUCLEOTIDE SEQUENCE</scope>
    <source>
        <tissue evidence="1">Fresh leaf tissue</tissue>
    </source>
</reference>
<name>A0A8J5S6Z5_ZIZPA</name>